<dbReference type="PANTHER" id="PTHR19863">
    <property type="entry name" value="NEMITIN (NEURONAL ENRICHED MAP INTERACTING PROTEIN) HOMOLOG"/>
    <property type="match status" value="1"/>
</dbReference>
<evidence type="ECO:0008006" key="3">
    <source>
        <dbReference type="Google" id="ProtNLM"/>
    </source>
</evidence>
<protein>
    <recommendedName>
        <fullName evidence="3">WD domain, G-beta repeat protein</fullName>
    </recommendedName>
</protein>
<dbReference type="EMBL" id="KZ344992">
    <property type="protein sequence ID" value="PIO77590.1"/>
    <property type="molecule type" value="Genomic_DNA"/>
</dbReference>
<organism evidence="1 2">
    <name type="scientific">Teladorsagia circumcincta</name>
    <name type="common">Brown stomach worm</name>
    <name type="synonym">Ostertagia circumcincta</name>
    <dbReference type="NCBI Taxonomy" id="45464"/>
    <lineage>
        <taxon>Eukaryota</taxon>
        <taxon>Metazoa</taxon>
        <taxon>Ecdysozoa</taxon>
        <taxon>Nematoda</taxon>
        <taxon>Chromadorea</taxon>
        <taxon>Rhabditida</taxon>
        <taxon>Rhabditina</taxon>
        <taxon>Rhabditomorpha</taxon>
        <taxon>Strongyloidea</taxon>
        <taxon>Trichostrongylidae</taxon>
        <taxon>Teladorsagia</taxon>
    </lineage>
</organism>
<dbReference type="SUPFAM" id="SSF50978">
    <property type="entry name" value="WD40 repeat-like"/>
    <property type="match status" value="1"/>
</dbReference>
<dbReference type="InterPro" id="IPR036322">
    <property type="entry name" value="WD40_repeat_dom_sf"/>
</dbReference>
<dbReference type="AlphaFoldDB" id="A0A2G9V777"/>
<dbReference type="Gene3D" id="2.130.10.10">
    <property type="entry name" value="YVTN repeat-like/Quinoprotein amine dehydrogenase"/>
    <property type="match status" value="1"/>
</dbReference>
<dbReference type="PANTHER" id="PTHR19863:SF11">
    <property type="entry name" value="WD REPEAT-CONTAINING PROTEIN 47-LIKE PROTEIN"/>
    <property type="match status" value="1"/>
</dbReference>
<dbReference type="OrthoDB" id="5829520at2759"/>
<dbReference type="InterPro" id="IPR040067">
    <property type="entry name" value="WDR47"/>
</dbReference>
<name>A0A2G9V777_TELCI</name>
<reference evidence="1 2" key="1">
    <citation type="submission" date="2015-09" db="EMBL/GenBank/DDBJ databases">
        <title>Draft genome of the parasitic nematode Teladorsagia circumcincta isolate WARC Sus (inbred).</title>
        <authorList>
            <person name="Mitreva M."/>
        </authorList>
    </citation>
    <scope>NUCLEOTIDE SEQUENCE [LARGE SCALE GENOMIC DNA]</scope>
    <source>
        <strain evidence="1 2">S</strain>
    </source>
</reference>
<sequence>MAPLRASHDLAHFIGWPCPVLAATTSVFSSKISSLTLNQAADVFASTSASDDFVKIGTTDCTDGSFGRKTAQLSCTKRPLCVLFMDDQRTKQSVVLIGSLSGINIVDAQNGVVFRRLTSKGGATSLFSWHGCMVAGGDARGGVALWDARVNEPVAYFSPVSTNPVVQRSVFSVDSSARVLALAGDSGYVHLFDIATRKEITKKKICPHDVKALRFSPRMRLLLAADTRSVHLVNLSDISFSPLPQPTCHVSSLKPVTGMLWDPQSCRFIARTMESRLRLYQPDDTDKEEMNAAS</sequence>
<dbReference type="Proteomes" id="UP000230423">
    <property type="component" value="Unassembled WGS sequence"/>
</dbReference>
<evidence type="ECO:0000313" key="1">
    <source>
        <dbReference type="EMBL" id="PIO77590.1"/>
    </source>
</evidence>
<gene>
    <name evidence="1" type="ORF">TELCIR_00297</name>
</gene>
<dbReference type="InterPro" id="IPR015943">
    <property type="entry name" value="WD40/YVTN_repeat-like_dom_sf"/>
</dbReference>
<accession>A0A2G9V777</accession>
<keyword evidence="2" id="KW-1185">Reference proteome</keyword>
<evidence type="ECO:0000313" key="2">
    <source>
        <dbReference type="Proteomes" id="UP000230423"/>
    </source>
</evidence>
<proteinExistence type="predicted"/>